<evidence type="ECO:0008006" key="3">
    <source>
        <dbReference type="Google" id="ProtNLM"/>
    </source>
</evidence>
<dbReference type="AlphaFoldDB" id="A0ABD3VIV9"/>
<evidence type="ECO:0000313" key="2">
    <source>
        <dbReference type="Proteomes" id="UP001634394"/>
    </source>
</evidence>
<comment type="caution">
    <text evidence="1">The sequence shown here is derived from an EMBL/GenBank/DDBJ whole genome shotgun (WGS) entry which is preliminary data.</text>
</comment>
<dbReference type="EMBL" id="JBJQND010000011">
    <property type="protein sequence ID" value="KAL3860988.1"/>
    <property type="molecule type" value="Genomic_DNA"/>
</dbReference>
<reference evidence="1 2" key="1">
    <citation type="submission" date="2024-11" db="EMBL/GenBank/DDBJ databases">
        <title>Chromosome-level genome assembly of the freshwater bivalve Anodonta woodiana.</title>
        <authorList>
            <person name="Chen X."/>
        </authorList>
    </citation>
    <scope>NUCLEOTIDE SEQUENCE [LARGE SCALE GENOMIC DNA]</scope>
    <source>
        <strain evidence="1">MN2024</strain>
        <tissue evidence="1">Gills</tissue>
    </source>
</reference>
<keyword evidence="2" id="KW-1185">Reference proteome</keyword>
<name>A0ABD3VIV9_SINWO</name>
<organism evidence="1 2">
    <name type="scientific">Sinanodonta woodiana</name>
    <name type="common">Chinese pond mussel</name>
    <name type="synonym">Anodonta woodiana</name>
    <dbReference type="NCBI Taxonomy" id="1069815"/>
    <lineage>
        <taxon>Eukaryota</taxon>
        <taxon>Metazoa</taxon>
        <taxon>Spiralia</taxon>
        <taxon>Lophotrochozoa</taxon>
        <taxon>Mollusca</taxon>
        <taxon>Bivalvia</taxon>
        <taxon>Autobranchia</taxon>
        <taxon>Heteroconchia</taxon>
        <taxon>Palaeoheterodonta</taxon>
        <taxon>Unionida</taxon>
        <taxon>Unionoidea</taxon>
        <taxon>Unionidae</taxon>
        <taxon>Unioninae</taxon>
        <taxon>Sinanodonta</taxon>
    </lineage>
</organism>
<feature type="non-terminal residue" evidence="1">
    <location>
        <position position="1"/>
    </location>
</feature>
<accession>A0ABD3VIV9</accession>
<gene>
    <name evidence="1" type="ORF">ACJMK2_007081</name>
</gene>
<evidence type="ECO:0000313" key="1">
    <source>
        <dbReference type="EMBL" id="KAL3860988.1"/>
    </source>
</evidence>
<protein>
    <recommendedName>
        <fullName evidence="3">Corpuscles of Stannius protein</fullName>
    </recommendedName>
</protein>
<proteinExistence type="predicted"/>
<sequence>ICPSLALCQVAPSQNVQGVCAQAGRNSLAQCFKSSGGFQMTEVMKLLSNRTQRPLSLNSDLMRRRICQNQSEIVTCLLKNITDLQNTQHCPTPNDFVRLEQETVGFINRIQNSCEHSQVLCTSLADCQILATHRNQTHSACAPVGRNAVTTCFQANGGFTMQNVITLLSNSSQGTHPPVVNQLRENMCSNLQNIKICVLSRFNNLHENQRCSSAESVSGLEQNAMGLIEGVRQICGRQVVNSSTLGPCLSDINDAMRNCFSQAGLNPDLFKSNETKLTDVITGANEEMVYLFCGLVKSLRLCYYTLYCS</sequence>
<dbReference type="Proteomes" id="UP001634394">
    <property type="component" value="Unassembled WGS sequence"/>
</dbReference>